<dbReference type="KEGG" id="crs:FQB35_07055"/>
<gene>
    <name evidence="9" type="ORF">FQB35_07055</name>
</gene>
<evidence type="ECO:0000256" key="7">
    <source>
        <dbReference type="ARBA" id="ARBA00048117"/>
    </source>
</evidence>
<keyword evidence="3" id="KW-0819">tRNA processing</keyword>
<dbReference type="GO" id="GO:0008033">
    <property type="term" value="P:tRNA processing"/>
    <property type="evidence" value="ECO:0007669"/>
    <property type="project" value="UniProtKB-KW"/>
</dbReference>
<dbReference type="InterPro" id="IPR017861">
    <property type="entry name" value="KAE1/TsaD"/>
</dbReference>
<dbReference type="GO" id="GO:0061711">
    <property type="term" value="F:tRNA N(6)-L-threonylcarbamoyladenine synthase activity"/>
    <property type="evidence" value="ECO:0007669"/>
    <property type="project" value="UniProtKB-EC"/>
</dbReference>
<evidence type="ECO:0000256" key="4">
    <source>
        <dbReference type="ARBA" id="ARBA00022723"/>
    </source>
</evidence>
<dbReference type="PRINTS" id="PR00789">
    <property type="entry name" value="OSIALOPTASE"/>
</dbReference>
<dbReference type="RefSeq" id="WP_148809307.1">
    <property type="nucleotide sequence ID" value="NZ_CP042243.1"/>
</dbReference>
<dbReference type="GO" id="GO:0046872">
    <property type="term" value="F:metal ion binding"/>
    <property type="evidence" value="ECO:0007669"/>
    <property type="project" value="UniProtKB-KW"/>
</dbReference>
<keyword evidence="4" id="KW-0479">Metal-binding</keyword>
<comment type="catalytic activity">
    <reaction evidence="7">
        <text>L-threonylcarbamoyladenylate + adenosine(37) in tRNA = N(6)-L-threonylcarbamoyladenosine(37) in tRNA + AMP + H(+)</text>
        <dbReference type="Rhea" id="RHEA:37059"/>
        <dbReference type="Rhea" id="RHEA-COMP:10162"/>
        <dbReference type="Rhea" id="RHEA-COMP:10163"/>
        <dbReference type="ChEBI" id="CHEBI:15378"/>
        <dbReference type="ChEBI" id="CHEBI:73682"/>
        <dbReference type="ChEBI" id="CHEBI:74411"/>
        <dbReference type="ChEBI" id="CHEBI:74418"/>
        <dbReference type="ChEBI" id="CHEBI:456215"/>
        <dbReference type="EC" id="2.3.1.234"/>
    </reaction>
</comment>
<evidence type="ECO:0000313" key="9">
    <source>
        <dbReference type="EMBL" id="QEK12152.1"/>
    </source>
</evidence>
<dbReference type="PANTHER" id="PTHR11735">
    <property type="entry name" value="TRNA N6-ADENOSINE THREONYLCARBAMOYLTRANSFERASE"/>
    <property type="match status" value="1"/>
</dbReference>
<dbReference type="InterPro" id="IPR000905">
    <property type="entry name" value="Gcp-like_dom"/>
</dbReference>
<dbReference type="OrthoDB" id="1675500at2"/>
<evidence type="ECO:0000256" key="1">
    <source>
        <dbReference type="ARBA" id="ARBA00012156"/>
    </source>
</evidence>
<reference evidence="9 10" key="1">
    <citation type="submission" date="2019-07" db="EMBL/GenBank/DDBJ databases">
        <title>Complete genome of Crassaminicella thermophila SY095.</title>
        <authorList>
            <person name="Li X."/>
        </authorList>
    </citation>
    <scope>NUCLEOTIDE SEQUENCE [LARGE SCALE GENOMIC DNA]</scope>
    <source>
        <strain evidence="9 10">SY095</strain>
    </source>
</reference>
<dbReference type="PANTHER" id="PTHR11735:SF6">
    <property type="entry name" value="TRNA N6-ADENOSINE THREONYLCARBAMOYLTRANSFERASE, MITOCHONDRIAL"/>
    <property type="match status" value="1"/>
</dbReference>
<protein>
    <recommendedName>
        <fullName evidence="1">N(6)-L-threonylcarbamoyladenine synthase</fullName>
        <ecNumber evidence="1">2.3.1.234</ecNumber>
    </recommendedName>
</protein>
<organism evidence="9 10">
    <name type="scientific">Crassaminicella thermophila</name>
    <dbReference type="NCBI Taxonomy" id="2599308"/>
    <lineage>
        <taxon>Bacteria</taxon>
        <taxon>Bacillati</taxon>
        <taxon>Bacillota</taxon>
        <taxon>Clostridia</taxon>
        <taxon>Eubacteriales</taxon>
        <taxon>Clostridiaceae</taxon>
        <taxon>Crassaminicella</taxon>
    </lineage>
</organism>
<dbReference type="EC" id="2.3.1.234" evidence="1"/>
<evidence type="ECO:0000256" key="3">
    <source>
        <dbReference type="ARBA" id="ARBA00022694"/>
    </source>
</evidence>
<dbReference type="InterPro" id="IPR043129">
    <property type="entry name" value="ATPase_NBD"/>
</dbReference>
<keyword evidence="10" id="KW-1185">Reference proteome</keyword>
<evidence type="ECO:0000256" key="2">
    <source>
        <dbReference type="ARBA" id="ARBA00022679"/>
    </source>
</evidence>
<evidence type="ECO:0000313" key="10">
    <source>
        <dbReference type="Proteomes" id="UP000324646"/>
    </source>
</evidence>
<evidence type="ECO:0000259" key="8">
    <source>
        <dbReference type="Pfam" id="PF00814"/>
    </source>
</evidence>
<dbReference type="EMBL" id="CP042243">
    <property type="protein sequence ID" value="QEK12152.1"/>
    <property type="molecule type" value="Genomic_DNA"/>
</dbReference>
<accession>A0A5C0SDW7</accession>
<keyword evidence="5" id="KW-0408">Iron</keyword>
<dbReference type="Proteomes" id="UP000324646">
    <property type="component" value="Chromosome"/>
</dbReference>
<keyword evidence="6" id="KW-0012">Acyltransferase</keyword>
<dbReference type="Gene3D" id="3.30.420.40">
    <property type="match status" value="2"/>
</dbReference>
<proteinExistence type="predicted"/>
<evidence type="ECO:0000256" key="6">
    <source>
        <dbReference type="ARBA" id="ARBA00023315"/>
    </source>
</evidence>
<name>A0A5C0SDW7_CRATE</name>
<evidence type="ECO:0000256" key="5">
    <source>
        <dbReference type="ARBA" id="ARBA00023004"/>
    </source>
</evidence>
<dbReference type="SUPFAM" id="SSF53067">
    <property type="entry name" value="Actin-like ATPase domain"/>
    <property type="match status" value="1"/>
</dbReference>
<dbReference type="AlphaFoldDB" id="A0A5C0SDW7"/>
<keyword evidence="2" id="KW-0808">Transferase</keyword>
<feature type="domain" description="Gcp-like" evidence="8">
    <location>
        <begin position="57"/>
        <end position="306"/>
    </location>
</feature>
<sequence length="314" mass="35145">MKNYVLGIDTSNYTTSIAVIDDQANLILDHRKILTVKEGERGLRQSDALFQHIMNMPVLFSKLSDLNIGHRIKTVSVSSRPRPVEGSYMPVFRASQSFGKIIANTLNCEYKEFSHQEGHIEAAKWSSKQMLDSEFLAVHVSGGTTEILHVKNNDKFGYNINILGGTLDISAGQFIDRIGVKLGFSFPAGKRMDELIMGSKNTEISLPVSVKDTYMSFSGPETAANKLIQEKYDKDIIAMAVFKCIARSLKKTIKNSCKNTRLKQILLTGGVASSEYIRSYLLKQFSRENYKIYFGNRKYCTDNAVGTALLAIKR</sequence>
<dbReference type="Pfam" id="PF00814">
    <property type="entry name" value="TsaD"/>
    <property type="match status" value="1"/>
</dbReference>